<evidence type="ECO:0000313" key="2">
    <source>
        <dbReference type="EMBL" id="MBC6448911.1"/>
    </source>
</evidence>
<reference evidence="2 3" key="1">
    <citation type="submission" date="2020-06" db="EMBL/GenBank/DDBJ databases">
        <title>Actinokineospora xiongansis sp. nov., isolated from soil of Baiyangdian.</title>
        <authorList>
            <person name="Zhang X."/>
        </authorList>
    </citation>
    <scope>NUCLEOTIDE SEQUENCE [LARGE SCALE GENOMIC DNA]</scope>
    <source>
        <strain evidence="2 3">HBU206404</strain>
    </source>
</reference>
<evidence type="ECO:0008006" key="4">
    <source>
        <dbReference type="Google" id="ProtNLM"/>
    </source>
</evidence>
<keyword evidence="3" id="KW-1185">Reference proteome</keyword>
<sequence length="430" mass="46190">MSEANRQLRAARERTPSRRIPGEPMGREELAEAVNAWLWENTGERFDLDARAIARYERGVVRWPGAHYRAAMRHMLGARSDAEWGFHPGRATTSSAPCDTESGSHPGSGTTSNAPTPLGSGTPPWLITDTLTRSGIAATALDQMEQAVYGHALRYPSTPPHELWSAVSTLINHLNGVLTHPLPQQSRLRAVVLMGVLTGLAGSLWVDFDRPHEASGYFDVAELAAREAGSPDLAAWALATRSVGVFYAGDHLTAHTLLARAEREAAPAGPRRRAWVAALRARAAAACGDPDGAHRALESARQHIDRVTEPGTGTDFFDAARLDGLAGATYLMLRDTTRAADVLRGALARRATQDAKGRALLGLDLAECLLHDGEGIEASRVAVEALDWAKGAMVEPIAIRALELRAHLIRLSGPAGAQEFDARLREAAHA</sequence>
<proteinExistence type="predicted"/>
<name>A0ABR7L953_9PSEU</name>
<organism evidence="2 3">
    <name type="scientific">Actinokineospora xionganensis</name>
    <dbReference type="NCBI Taxonomy" id="2684470"/>
    <lineage>
        <taxon>Bacteria</taxon>
        <taxon>Bacillati</taxon>
        <taxon>Actinomycetota</taxon>
        <taxon>Actinomycetes</taxon>
        <taxon>Pseudonocardiales</taxon>
        <taxon>Pseudonocardiaceae</taxon>
        <taxon>Actinokineospora</taxon>
    </lineage>
</organism>
<feature type="region of interest" description="Disordered" evidence="1">
    <location>
        <begin position="87"/>
        <end position="122"/>
    </location>
</feature>
<comment type="caution">
    <text evidence="2">The sequence shown here is derived from an EMBL/GenBank/DDBJ whole genome shotgun (WGS) entry which is preliminary data.</text>
</comment>
<evidence type="ECO:0000313" key="3">
    <source>
        <dbReference type="Proteomes" id="UP000734823"/>
    </source>
</evidence>
<gene>
    <name evidence="2" type="ORF">GPZ80_17210</name>
</gene>
<feature type="region of interest" description="Disordered" evidence="1">
    <location>
        <begin position="1"/>
        <end position="23"/>
    </location>
</feature>
<dbReference type="Proteomes" id="UP000734823">
    <property type="component" value="Unassembled WGS sequence"/>
</dbReference>
<accession>A0ABR7L953</accession>
<protein>
    <recommendedName>
        <fullName evidence="4">XRE family transcriptional regulator</fullName>
    </recommendedName>
</protein>
<dbReference type="EMBL" id="JABVED010000009">
    <property type="protein sequence ID" value="MBC6448911.1"/>
    <property type="molecule type" value="Genomic_DNA"/>
</dbReference>
<evidence type="ECO:0000256" key="1">
    <source>
        <dbReference type="SAM" id="MobiDB-lite"/>
    </source>
</evidence>
<feature type="compositionally biased region" description="Polar residues" evidence="1">
    <location>
        <begin position="91"/>
        <end position="115"/>
    </location>
</feature>
<dbReference type="RefSeq" id="WP_187221388.1">
    <property type="nucleotide sequence ID" value="NZ_JABVED010000009.1"/>
</dbReference>